<organism evidence="2 3">
    <name type="scientific">Adineta ricciae</name>
    <name type="common">Rotifer</name>
    <dbReference type="NCBI Taxonomy" id="249248"/>
    <lineage>
        <taxon>Eukaryota</taxon>
        <taxon>Metazoa</taxon>
        <taxon>Spiralia</taxon>
        <taxon>Gnathifera</taxon>
        <taxon>Rotifera</taxon>
        <taxon>Eurotatoria</taxon>
        <taxon>Bdelloidea</taxon>
        <taxon>Adinetida</taxon>
        <taxon>Adinetidae</taxon>
        <taxon>Adineta</taxon>
    </lineage>
</organism>
<feature type="transmembrane region" description="Helical" evidence="1">
    <location>
        <begin position="64"/>
        <end position="85"/>
    </location>
</feature>
<evidence type="ECO:0000313" key="2">
    <source>
        <dbReference type="EMBL" id="CAF1377567.1"/>
    </source>
</evidence>
<dbReference type="Proteomes" id="UP000663852">
    <property type="component" value="Unassembled WGS sequence"/>
</dbReference>
<feature type="transmembrane region" description="Helical" evidence="1">
    <location>
        <begin position="172"/>
        <end position="189"/>
    </location>
</feature>
<reference evidence="2" key="1">
    <citation type="submission" date="2021-02" db="EMBL/GenBank/DDBJ databases">
        <authorList>
            <person name="Nowell W R."/>
        </authorList>
    </citation>
    <scope>NUCLEOTIDE SEQUENCE</scope>
</reference>
<dbReference type="EMBL" id="CAJNOJ010000295">
    <property type="protein sequence ID" value="CAF1377567.1"/>
    <property type="molecule type" value="Genomic_DNA"/>
</dbReference>
<sequence>MNKTTTTTTVASTRDDVSISLSLAPYELNVYFGMFIWITGNIGCIGNAIVFNSRMFANQAYARYLFCQAIQDFIYFNFVFMSRVVQKGFRVPLTTKYLAFCRIRQFYTFWGNQISFNSFVFATMDRILATQRSTNLRNWSNRVTLSYKMVADGNCGPPPGIYATWDEWFENATSAVLPPILMFLLAFLLRRSVHHVIQRRIQPTTNQNKTVLEQMSSKLSLMLLLQCIIVVITRQRIKSKEIDSSKWDMASTSSTNKENVQLSPLPTCINCSKPAQELRLPVSRGVILQPVKISISCIGSIMNKMQTNLPINGSEPLF</sequence>
<proteinExistence type="predicted"/>
<evidence type="ECO:0000313" key="3">
    <source>
        <dbReference type="Proteomes" id="UP000663852"/>
    </source>
</evidence>
<gene>
    <name evidence="2" type="ORF">EDS130_LOCUS34735</name>
</gene>
<keyword evidence="1" id="KW-0812">Transmembrane</keyword>
<keyword evidence="1" id="KW-1133">Transmembrane helix</keyword>
<accession>A0A815JCP0</accession>
<evidence type="ECO:0000256" key="1">
    <source>
        <dbReference type="SAM" id="Phobius"/>
    </source>
</evidence>
<evidence type="ECO:0008006" key="4">
    <source>
        <dbReference type="Google" id="ProtNLM"/>
    </source>
</evidence>
<protein>
    <recommendedName>
        <fullName evidence="4">G-protein coupled receptors family 1 profile domain-containing protein</fullName>
    </recommendedName>
</protein>
<feature type="transmembrane region" description="Helical" evidence="1">
    <location>
        <begin position="30"/>
        <end position="52"/>
    </location>
</feature>
<comment type="caution">
    <text evidence="2">The sequence shown here is derived from an EMBL/GenBank/DDBJ whole genome shotgun (WGS) entry which is preliminary data.</text>
</comment>
<dbReference type="AlphaFoldDB" id="A0A815JCP0"/>
<name>A0A815JCP0_ADIRI</name>
<keyword evidence="1" id="KW-0472">Membrane</keyword>